<dbReference type="GO" id="GO:0005886">
    <property type="term" value="C:plasma membrane"/>
    <property type="evidence" value="ECO:0007669"/>
    <property type="project" value="TreeGrafter"/>
</dbReference>
<organism evidence="3 4">
    <name type="scientific">Streptococcus pneumoniae</name>
    <dbReference type="NCBI Taxonomy" id="1313"/>
    <lineage>
        <taxon>Bacteria</taxon>
        <taxon>Bacillati</taxon>
        <taxon>Bacillota</taxon>
        <taxon>Bacilli</taxon>
        <taxon>Lactobacillales</taxon>
        <taxon>Streptococcaceae</taxon>
        <taxon>Streptococcus</taxon>
    </lineage>
</organism>
<name>A0A6G2DPL6_STREE</name>
<feature type="non-terminal residue" evidence="3">
    <location>
        <position position="1"/>
    </location>
</feature>
<dbReference type="GO" id="GO:0071555">
    <property type="term" value="P:cell wall organization"/>
    <property type="evidence" value="ECO:0007669"/>
    <property type="project" value="TreeGrafter"/>
</dbReference>
<dbReference type="AlphaFoldDB" id="A0A6G2DPL6"/>
<dbReference type="PANTHER" id="PTHR30627">
    <property type="entry name" value="PEPTIDOGLYCAN D,D-TRANSPEPTIDASE"/>
    <property type="match status" value="1"/>
</dbReference>
<proteinExistence type="predicted"/>
<feature type="domain" description="Penicillin-binding protein transpeptidase" evidence="2">
    <location>
        <begin position="4"/>
        <end position="93"/>
    </location>
</feature>
<dbReference type="Gene3D" id="3.40.710.10">
    <property type="entry name" value="DD-peptidase/beta-lactamase superfamily"/>
    <property type="match status" value="1"/>
</dbReference>
<dbReference type="InterPro" id="IPR050515">
    <property type="entry name" value="Beta-lactam/transpept"/>
</dbReference>
<evidence type="ECO:0000313" key="4">
    <source>
        <dbReference type="Proteomes" id="UP000476212"/>
    </source>
</evidence>
<evidence type="ECO:0000313" key="3">
    <source>
        <dbReference type="EMBL" id="MTV91483.1"/>
    </source>
</evidence>
<protein>
    <submittedName>
        <fullName evidence="3">Penicillin-binding protein</fullName>
    </submittedName>
</protein>
<feature type="non-terminal residue" evidence="3">
    <location>
        <position position="102"/>
    </location>
</feature>
<dbReference type="RefSeq" id="WP_269058079.1">
    <property type="nucleotide sequence ID" value="NZ_WNIB01000603.1"/>
</dbReference>
<dbReference type="InterPro" id="IPR001460">
    <property type="entry name" value="PCN-bd_Tpept"/>
</dbReference>
<evidence type="ECO:0000256" key="1">
    <source>
        <dbReference type="ARBA" id="ARBA00004167"/>
    </source>
</evidence>
<reference evidence="3 4" key="1">
    <citation type="submission" date="2019-11" db="EMBL/GenBank/DDBJ databases">
        <title>Growth characteristics of pneumococcus vary with the chemical composition of the capsule and with environmental conditions.</title>
        <authorList>
            <person name="Tothpal A."/>
            <person name="Desobry K."/>
            <person name="Joshi S."/>
            <person name="Wyllie A.L."/>
            <person name="Weinberger D.M."/>
        </authorList>
    </citation>
    <scope>NUCLEOTIDE SEQUENCE [LARGE SCALE GENOMIC DNA]</scope>
    <source>
        <strain evidence="4">pnumococcus15C</strain>
    </source>
</reference>
<dbReference type="SUPFAM" id="SSF56601">
    <property type="entry name" value="beta-lactamase/transpeptidase-like"/>
    <property type="match status" value="1"/>
</dbReference>
<dbReference type="InterPro" id="IPR012338">
    <property type="entry name" value="Beta-lactam/transpept-like"/>
</dbReference>
<accession>A0A6G2DPL6</accession>
<comment type="caution">
    <text evidence="3">The sequence shown here is derived from an EMBL/GenBank/DDBJ whole genome shotgun (WGS) entry which is preliminary data.</text>
</comment>
<comment type="subcellular location">
    <subcellularLocation>
        <location evidence="1">Membrane</location>
        <topology evidence="1">Single-pass membrane protein</topology>
    </subcellularLocation>
</comment>
<gene>
    <name evidence="3" type="ORF">GM544_13845</name>
</gene>
<dbReference type="EMBL" id="WNIB01000603">
    <property type="protein sequence ID" value="MTV91483.1"/>
    <property type="molecule type" value="Genomic_DNA"/>
</dbReference>
<sequence>GKYMTATLVSAKTGEILATTQRPTFNADTKEGITEDFVWRDILYQSNYEPGSAMKVMTLASSIDNNTFPSGEYFNSSEFKIADATTRDWDVNEGLTTGGMMT</sequence>
<evidence type="ECO:0000259" key="2">
    <source>
        <dbReference type="Pfam" id="PF00905"/>
    </source>
</evidence>
<dbReference type="Proteomes" id="UP000476212">
    <property type="component" value="Unassembled WGS sequence"/>
</dbReference>
<dbReference type="GO" id="GO:0008658">
    <property type="term" value="F:penicillin binding"/>
    <property type="evidence" value="ECO:0007669"/>
    <property type="project" value="InterPro"/>
</dbReference>
<dbReference type="Pfam" id="PF00905">
    <property type="entry name" value="Transpeptidase"/>
    <property type="match status" value="1"/>
</dbReference>
<dbReference type="PANTHER" id="PTHR30627:SF26">
    <property type="entry name" value="PENICILLIN-BINDING PROTEIN 2B"/>
    <property type="match status" value="1"/>
</dbReference>